<dbReference type="PIRSF" id="PIRSF005536">
    <property type="entry name" value="Agal"/>
    <property type="match status" value="1"/>
</dbReference>
<dbReference type="InterPro" id="IPR031705">
    <property type="entry name" value="Glyco_hydro_36_C"/>
</dbReference>
<feature type="active site" description="Nucleophile" evidence="6">
    <location>
        <position position="469"/>
    </location>
</feature>
<sequence>MRMKKLFLIFYLVSCTLAHAQVVKNNLSINTENTCMVFSVTTDDEVIYRYYGNKLRNLDAFSYELRKNPHQPFPALYPTFGGTTSINPALKLTHGDGIMASELKFSGIRTIPVSSDVVETIIELKDKLYDINVSLHFKAYQKEDIITQYVTIKHHENKSIKIENIASGYLNLHADHYYLSHFAGAWANEMLLEEELLTHGIKSIESTKGVRTAQTENSSFLISIDKKADEYSGEVYAGALAWSGNYKLSFQVSETGNLDIVVGMNPFASSFILEPGEEIKTPEIIWSYSSIGKNRISQNFHNWSRRYALAHGNDLRPIVLNSWEGVYMNFDEKDILSLIDDAANFGVELFVLDDGWFGDKYPRDKADSGLGDWVVNKKKLPHGIGYLADYAVNKGVRFGIWIEPEMVNPRSVLAEKYPEWIVKTDKYTPYVERNQWLLDLSNPDVQHFVEETFDKVVSMSPNISYIKWDANRHANNVGSSYLPSDKQSHFWYEYTKGLYKVYEKIRAKYPDLLIQLCSSGGGRLDYGALKYHDEFWPSDNTNAVDRIYIQHGTSHFFPAIATASHISSSPNHQTGMSLPLKFRVDVAMSGRLGMELQPRDITGKEVDFVKQSIDTYKNIRPIIQHGDLFRLSSPYDSKKWASLMYVSPAKDRAVYFVYSLGYHVRNEFYCKSLKGLMPHKKYKVKELNKLNKSSCFADGKIFTGEYLMNVGIPFNISKPYESGVLLLEEVK</sequence>
<dbReference type="InterPro" id="IPR002252">
    <property type="entry name" value="Glyco_hydro_36"/>
</dbReference>
<feature type="active site" description="Proton donor" evidence="6">
    <location>
        <position position="539"/>
    </location>
</feature>
<dbReference type="SUPFAM" id="SSF51445">
    <property type="entry name" value="(Trans)glycosidases"/>
    <property type="match status" value="1"/>
</dbReference>
<evidence type="ECO:0000256" key="6">
    <source>
        <dbReference type="PIRSR" id="PIRSR005536-1"/>
    </source>
</evidence>
<evidence type="ECO:0000256" key="5">
    <source>
        <dbReference type="PIRNR" id="PIRNR005536"/>
    </source>
</evidence>
<dbReference type="GO" id="GO:0004557">
    <property type="term" value="F:alpha-galactosidase activity"/>
    <property type="evidence" value="ECO:0007669"/>
    <property type="project" value="UniProtKB-UniRule"/>
</dbReference>
<dbReference type="AlphaFoldDB" id="A0A7J4XGX5"/>
<comment type="catalytic activity">
    <reaction evidence="1 5">
        <text>Hydrolysis of terminal, non-reducing alpha-D-galactose residues in alpha-D-galactosides, including galactose oligosaccharides, galactomannans and galactolipids.</text>
        <dbReference type="EC" id="3.2.1.22"/>
    </reaction>
</comment>
<evidence type="ECO:0000259" key="10">
    <source>
        <dbReference type="Pfam" id="PF16875"/>
    </source>
</evidence>
<dbReference type="EMBL" id="VWMK01000014">
    <property type="protein sequence ID" value="KAA3762913.1"/>
    <property type="molecule type" value="Genomic_DNA"/>
</dbReference>
<accession>A0A7J4XGX5</accession>
<dbReference type="CDD" id="cd14791">
    <property type="entry name" value="GH36"/>
    <property type="match status" value="1"/>
</dbReference>
<dbReference type="InterPro" id="IPR013785">
    <property type="entry name" value="Aldolase_TIM"/>
</dbReference>
<dbReference type="EC" id="3.2.1.22" evidence="2 5"/>
<feature type="binding site" evidence="7">
    <location>
        <begin position="467"/>
        <end position="471"/>
    </location>
    <ligand>
        <name>substrate</name>
    </ligand>
</feature>
<feature type="domain" description="Glycosyl hydrolase family 36 C-terminal" evidence="9">
    <location>
        <begin position="640"/>
        <end position="727"/>
    </location>
</feature>
<dbReference type="Gene3D" id="2.60.40.1180">
    <property type="entry name" value="Golgi alpha-mannosidase II"/>
    <property type="match status" value="1"/>
</dbReference>
<comment type="similarity">
    <text evidence="5">Belongs to the glycosyl hydrolase.</text>
</comment>
<evidence type="ECO:0000313" key="11">
    <source>
        <dbReference type="EMBL" id="KAA3762913.1"/>
    </source>
</evidence>
<feature type="signal peptide" evidence="8">
    <location>
        <begin position="1"/>
        <end position="20"/>
    </location>
</feature>
<keyword evidence="3 5" id="KW-0378">Hydrolase</keyword>
<protein>
    <recommendedName>
        <fullName evidence="2 5">Alpha-galactosidase</fullName>
        <ecNumber evidence="2 5">3.2.1.22</ecNumber>
    </recommendedName>
</protein>
<feature type="binding site" evidence="7">
    <location>
        <position position="433"/>
    </location>
    <ligand>
        <name>substrate</name>
    </ligand>
</feature>
<dbReference type="InterPro" id="IPR000111">
    <property type="entry name" value="Glyco_hydro_27/36_CS"/>
</dbReference>
<dbReference type="FunFam" id="3.20.20.70:FF:000118">
    <property type="entry name" value="Alpha-galactosidase"/>
    <property type="match status" value="1"/>
</dbReference>
<evidence type="ECO:0000256" key="1">
    <source>
        <dbReference type="ARBA" id="ARBA00001255"/>
    </source>
</evidence>
<gene>
    <name evidence="11" type="ORF">F3F73_14260</name>
</gene>
<name>A0A7J4XGX5_9BACE</name>
<evidence type="ECO:0000256" key="2">
    <source>
        <dbReference type="ARBA" id="ARBA00012755"/>
    </source>
</evidence>
<dbReference type="PRINTS" id="PR00743">
    <property type="entry name" value="GLHYDRLASE36"/>
</dbReference>
<proteinExistence type="inferred from homology"/>
<dbReference type="InterPro" id="IPR050985">
    <property type="entry name" value="Alpha-glycosidase_related"/>
</dbReference>
<feature type="domain" description="Glycosyl hydrolase family 36 N-terminal" evidence="10">
    <location>
        <begin position="47"/>
        <end position="273"/>
    </location>
</feature>
<evidence type="ECO:0000256" key="3">
    <source>
        <dbReference type="ARBA" id="ARBA00022801"/>
    </source>
</evidence>
<feature type="chain" id="PRO_5029877484" description="Alpha-galactosidase" evidence="8">
    <location>
        <begin position="21"/>
        <end position="731"/>
    </location>
</feature>
<feature type="binding site" evidence="7">
    <location>
        <begin position="353"/>
        <end position="354"/>
    </location>
    <ligand>
        <name>substrate</name>
    </ligand>
</feature>
<dbReference type="PANTHER" id="PTHR43053:SF3">
    <property type="entry name" value="ALPHA-GALACTOSIDASE C-RELATED"/>
    <property type="match status" value="1"/>
</dbReference>
<comment type="caution">
    <text evidence="11">The sequence shown here is derived from an EMBL/GenBank/DDBJ whole genome shotgun (WGS) entry which is preliminary data.</text>
</comment>
<dbReference type="Gene3D" id="2.70.98.60">
    <property type="entry name" value="alpha-galactosidase from lactobacil brevis"/>
    <property type="match status" value="1"/>
</dbReference>
<keyword evidence="4 5" id="KW-0326">Glycosidase</keyword>
<dbReference type="InterPro" id="IPR017853">
    <property type="entry name" value="GH"/>
</dbReference>
<dbReference type="Pfam" id="PF02065">
    <property type="entry name" value="Melibiase"/>
    <property type="match status" value="1"/>
</dbReference>
<dbReference type="Proteomes" id="UP000422221">
    <property type="component" value="Unassembled WGS sequence"/>
</dbReference>
<dbReference type="PANTHER" id="PTHR43053">
    <property type="entry name" value="GLYCOSIDASE FAMILY 31"/>
    <property type="match status" value="1"/>
</dbReference>
<organism evidence="11 12">
    <name type="scientific">Bacteroides salyersiae</name>
    <dbReference type="NCBI Taxonomy" id="291644"/>
    <lineage>
        <taxon>Bacteria</taxon>
        <taxon>Pseudomonadati</taxon>
        <taxon>Bacteroidota</taxon>
        <taxon>Bacteroidia</taxon>
        <taxon>Bacteroidales</taxon>
        <taxon>Bacteroidaceae</taxon>
        <taxon>Bacteroides</taxon>
    </lineage>
</organism>
<feature type="binding site" evidence="7">
    <location>
        <position position="539"/>
    </location>
    <ligand>
        <name>substrate</name>
    </ligand>
</feature>
<keyword evidence="8" id="KW-0732">Signal</keyword>
<reference evidence="11 12" key="1">
    <citation type="journal article" date="2019" name="Nat. Med.">
        <title>A library of human gut bacterial isolates paired with longitudinal multiomics data enables mechanistic microbiome research.</title>
        <authorList>
            <person name="Poyet M."/>
            <person name="Groussin M."/>
            <person name="Gibbons S.M."/>
            <person name="Avila-Pacheco J."/>
            <person name="Jiang X."/>
            <person name="Kearney S.M."/>
            <person name="Perrotta A.R."/>
            <person name="Berdy B."/>
            <person name="Zhao S."/>
            <person name="Lieberman T.D."/>
            <person name="Swanson P.K."/>
            <person name="Smith M."/>
            <person name="Roesemann S."/>
            <person name="Alexander J.E."/>
            <person name="Rich S.A."/>
            <person name="Livny J."/>
            <person name="Vlamakis H."/>
            <person name="Clish C."/>
            <person name="Bullock K."/>
            <person name="Deik A."/>
            <person name="Scott J."/>
            <person name="Pierce K.A."/>
            <person name="Xavier R.J."/>
            <person name="Alm E.J."/>
        </authorList>
    </citation>
    <scope>NUCLEOTIDE SEQUENCE [LARGE SCALE GENOMIC DNA]</scope>
    <source>
        <strain evidence="11 12">BIOML-A10</strain>
    </source>
</reference>
<evidence type="ECO:0000256" key="7">
    <source>
        <dbReference type="PIRSR" id="PIRSR005536-2"/>
    </source>
</evidence>
<dbReference type="GO" id="GO:0016052">
    <property type="term" value="P:carbohydrate catabolic process"/>
    <property type="evidence" value="ECO:0007669"/>
    <property type="project" value="InterPro"/>
</dbReference>
<dbReference type="Gene3D" id="3.20.20.70">
    <property type="entry name" value="Aldolase class I"/>
    <property type="match status" value="1"/>
</dbReference>
<dbReference type="InterPro" id="IPR013780">
    <property type="entry name" value="Glyco_hydro_b"/>
</dbReference>
<evidence type="ECO:0000256" key="4">
    <source>
        <dbReference type="ARBA" id="ARBA00023295"/>
    </source>
</evidence>
<evidence type="ECO:0000256" key="8">
    <source>
        <dbReference type="SAM" id="SignalP"/>
    </source>
</evidence>
<dbReference type="InterPro" id="IPR038417">
    <property type="entry name" value="Alpga-gal_N_sf"/>
</dbReference>
<feature type="binding site" evidence="7">
    <location>
        <position position="517"/>
    </location>
    <ligand>
        <name>substrate</name>
    </ligand>
</feature>
<dbReference type="Pfam" id="PF16875">
    <property type="entry name" value="Glyco_hydro_36N"/>
    <property type="match status" value="1"/>
</dbReference>
<dbReference type="RefSeq" id="WP_130059356.1">
    <property type="nucleotide sequence ID" value="NZ_CP081899.1"/>
</dbReference>
<evidence type="ECO:0000259" key="9">
    <source>
        <dbReference type="Pfam" id="PF16874"/>
    </source>
</evidence>
<evidence type="ECO:0000313" key="12">
    <source>
        <dbReference type="Proteomes" id="UP000422221"/>
    </source>
</evidence>
<feature type="binding site" evidence="7">
    <location>
        <position position="186"/>
    </location>
    <ligand>
        <name>substrate</name>
    </ligand>
</feature>
<dbReference type="PROSITE" id="PS00512">
    <property type="entry name" value="ALPHA_GALACTOSIDASE"/>
    <property type="match status" value="1"/>
</dbReference>
<dbReference type="InterPro" id="IPR031704">
    <property type="entry name" value="Glyco_hydro_36_N"/>
</dbReference>
<dbReference type="Pfam" id="PF16874">
    <property type="entry name" value="Glyco_hydro_36C"/>
    <property type="match status" value="1"/>
</dbReference>